<dbReference type="Gene3D" id="1.10.1790.20">
    <property type="match status" value="1"/>
</dbReference>
<feature type="binding site" evidence="7">
    <location>
        <position position="66"/>
    </location>
    <ligand>
        <name>Zn(2+)</name>
        <dbReference type="ChEBI" id="CHEBI:29105"/>
        <label>1</label>
    </ligand>
</feature>
<dbReference type="Gene3D" id="1.10.40.90">
    <property type="match status" value="1"/>
</dbReference>
<keyword evidence="5 7" id="KW-0804">Transcription</keyword>
<dbReference type="STRING" id="1802362.A2806_03660"/>
<comment type="similarity">
    <text evidence="7 8">Belongs to the RNA polymerase beta' chain family.</text>
</comment>
<dbReference type="InterPro" id="IPR045867">
    <property type="entry name" value="DNA-dir_RpoC_beta_prime"/>
</dbReference>
<comment type="cofactor">
    <cofactor evidence="7">
        <name>Mg(2+)</name>
        <dbReference type="ChEBI" id="CHEBI:18420"/>
    </cofactor>
    <text evidence="7">Binds 1 Mg(2+) ion per subunit.</text>
</comment>
<reference evidence="10 11" key="1">
    <citation type="journal article" date="2016" name="Nat. Commun.">
        <title>Thousands of microbial genomes shed light on interconnected biogeochemical processes in an aquifer system.</title>
        <authorList>
            <person name="Anantharaman K."/>
            <person name="Brown C.T."/>
            <person name="Hug L.A."/>
            <person name="Sharon I."/>
            <person name="Castelle C.J."/>
            <person name="Probst A.J."/>
            <person name="Thomas B.C."/>
            <person name="Singh A."/>
            <person name="Wilkins M.J."/>
            <person name="Karaoz U."/>
            <person name="Brodie E.L."/>
            <person name="Williams K.H."/>
            <person name="Hubbard S.S."/>
            <person name="Banfield J.F."/>
        </authorList>
    </citation>
    <scope>NUCLEOTIDE SEQUENCE [LARGE SCALE GENOMIC DNA]</scope>
</reference>
<evidence type="ECO:0000259" key="9">
    <source>
        <dbReference type="SMART" id="SM00663"/>
    </source>
</evidence>
<keyword evidence="3 7" id="KW-0548">Nucleotidyltransferase</keyword>
<proteinExistence type="inferred from homology"/>
<keyword evidence="7" id="KW-0460">Magnesium</keyword>
<feature type="binding site" evidence="7">
    <location>
        <position position="499"/>
    </location>
    <ligand>
        <name>Mg(2+)</name>
        <dbReference type="ChEBI" id="CHEBI:18420"/>
    </ligand>
</feature>
<dbReference type="Pfam" id="PF05000">
    <property type="entry name" value="RNA_pol_Rpb1_4"/>
    <property type="match status" value="1"/>
</dbReference>
<dbReference type="Pfam" id="PF04998">
    <property type="entry name" value="RNA_pol_Rpb1_5"/>
    <property type="match status" value="1"/>
</dbReference>
<dbReference type="CDD" id="cd02655">
    <property type="entry name" value="RNAP_beta'_C"/>
    <property type="match status" value="1"/>
</dbReference>
<protein>
    <recommendedName>
        <fullName evidence="7">DNA-directed RNA polymerase subunit beta'</fullName>
        <shortName evidence="7">RNAP subunit beta'</shortName>
        <ecNumber evidence="7">2.7.7.6</ecNumber>
    </recommendedName>
    <alternativeName>
        <fullName evidence="7">RNA polymerase subunit beta'</fullName>
    </alternativeName>
    <alternativeName>
        <fullName evidence="7">Transcriptase subunit beta'</fullName>
    </alternativeName>
</protein>
<dbReference type="InterPro" id="IPR012754">
    <property type="entry name" value="DNA-dir_RpoC_beta_prime_bact"/>
</dbReference>
<dbReference type="CDD" id="cd01609">
    <property type="entry name" value="RNAP_beta'_N"/>
    <property type="match status" value="1"/>
</dbReference>
<dbReference type="InterPro" id="IPR007066">
    <property type="entry name" value="RNA_pol_Rpb1_3"/>
</dbReference>
<keyword evidence="1 7" id="KW-0240">DNA-directed RNA polymerase</keyword>
<evidence type="ECO:0000256" key="7">
    <source>
        <dbReference type="HAMAP-Rule" id="MF_01322"/>
    </source>
</evidence>
<dbReference type="GO" id="GO:0003677">
    <property type="term" value="F:DNA binding"/>
    <property type="evidence" value="ECO:0007669"/>
    <property type="project" value="UniProtKB-UniRule"/>
</dbReference>
<dbReference type="InterPro" id="IPR007081">
    <property type="entry name" value="RNA_pol_Rpb1_5"/>
</dbReference>
<sequence>MFERPIRVTDFDAVAVKLASPEDVRAWSHGEVTKPETINYRTQRPEKDGLFDERIFGPERDYECYCGKYKRVRFKGIVCDKCGVEVTLSAVRRERMGHIELAAPVTHIWFLRGVPSRIGMALDISLQDLEKVVYFNGYIVLDVNEEARARVAKAIEQEWKQKTSQTKTKAGRAKLVRIKDAALDELHKLVALHVLSEPEYFDLSLKYAEVFEAGTGAEAIRKLLSRIDFEKLLPILETEAKTATPGNRRKILRRLRFLRGLERSGLRPEWIILTALPVLPPELRPMVQLDGGRFATSDLNDLYRRVINRNNRLKHLKAIAAPEVIQRNEKRMLQEAVDSLIDNTMRKGQASPALGSARRPLKSLADMLRGKQGRFRQNLLGKRVDYSGRSVIVIGPELKLSECGLPKTMALELFKPFVMQKLLDREYAYNLRGAAHLIEEATPEVWGILEEVSETMHVLLNRAPTLHRLSVQAFKPVLVEGQAIQIHPLVCPAFNADFDGDQMAVHVPISRAAQKEAEEIMLSARNLLKPASGIPIAVPRQDIVLGCYVLTYMQDKDVHKTTFSDFTEATLAYEQKMIALNDPIRVRCAKKVIDDIRGLEMGQDQDGVSIIVVTTVGRVIFNAVLPENFPFINTRLRAKDFEYLTGIVFSRYGMDSTAEVLDRIQNVGFEYATLGGITWGMDDLSVPAVKPALIERATNEVSRITQQYREGLLTREEKRVRTIKVWREVDKKVSAQIPKTLAEGNPVFTIVDSGARGSWSQPNQMAGMKGLVVNPAGQIMELPILSSFKEGFNVLEFFISTHGARKGATDTALKTATAGYLTRRLVDVAQEVVVLDGDCKDTKGFEVYRKDSEDSGQSFAQRLVGRTALDDIKGGRKILVRGGECIDGARARVIEDDMRISEVVVRSPLTCKNPRGVCQMCYGWDLGNNKLVKLGEAVGIVAAQAIGEPGTQLTMRTFHTGGVAAVSDITQGLPRVEELFEARPPKGRAAISEIPGVVRSIEQQHNEVVIMIDEEKKNVKNPETKEYRIPRGAALFVKPKDKVERGQQLTEGSLDLKEFYKIAGLRATHRYILREVQRIYAQTGAVIHDKHIEIIIRQMFSRLRVKDPGISSLTMGEIVTRATFAKAIEQAKTEGKATPEATPLLLGITKASLATDSLLAAASFQETARVLIQAAVDGMVDKLVGIKENVVIGRLIPAGTGYRHEYEEEARIATELEVSETVGEGEERIDQMAVEN</sequence>
<feature type="binding site" evidence="7">
    <location>
        <position position="911"/>
    </location>
    <ligand>
        <name>Zn(2+)</name>
        <dbReference type="ChEBI" id="CHEBI:29105"/>
        <label>2</label>
    </ligand>
</feature>
<evidence type="ECO:0000256" key="2">
    <source>
        <dbReference type="ARBA" id="ARBA00022679"/>
    </source>
</evidence>
<feature type="binding site" evidence="7">
    <location>
        <position position="79"/>
    </location>
    <ligand>
        <name>Zn(2+)</name>
        <dbReference type="ChEBI" id="CHEBI:29105"/>
        <label>1</label>
    </ligand>
</feature>
<dbReference type="GO" id="GO:0003899">
    <property type="term" value="F:DNA-directed RNA polymerase activity"/>
    <property type="evidence" value="ECO:0007669"/>
    <property type="project" value="UniProtKB-UniRule"/>
</dbReference>
<dbReference type="Pfam" id="PF04997">
    <property type="entry name" value="RNA_pol_Rpb1_1"/>
    <property type="match status" value="1"/>
</dbReference>
<dbReference type="InterPro" id="IPR000722">
    <property type="entry name" value="RNA_pol_asu"/>
</dbReference>
<dbReference type="Pfam" id="PF04983">
    <property type="entry name" value="RNA_pol_Rpb1_3"/>
    <property type="match status" value="1"/>
</dbReference>
<dbReference type="Gene3D" id="1.10.274.100">
    <property type="entry name" value="RNA polymerase Rpb1, domain 3"/>
    <property type="match status" value="1"/>
</dbReference>
<dbReference type="SMART" id="SM00663">
    <property type="entry name" value="RPOLA_N"/>
    <property type="match status" value="1"/>
</dbReference>
<evidence type="ECO:0000313" key="11">
    <source>
        <dbReference type="Proteomes" id="UP000177629"/>
    </source>
</evidence>
<dbReference type="Proteomes" id="UP000177629">
    <property type="component" value="Unassembled WGS sequence"/>
</dbReference>
<feature type="binding site" evidence="7">
    <location>
        <position position="497"/>
    </location>
    <ligand>
        <name>Mg(2+)</name>
        <dbReference type="ChEBI" id="CHEBI:18420"/>
    </ligand>
</feature>
<dbReference type="Gene3D" id="4.10.860.120">
    <property type="entry name" value="RNA polymerase II, clamp domain"/>
    <property type="match status" value="1"/>
</dbReference>
<comment type="subunit">
    <text evidence="7">The RNAP catalytic core consists of 2 alpha, 1 beta, 1 beta' and 1 omega subunit. When a sigma factor is associated with the core the holoenzyme is formed, which can initiate transcription.</text>
</comment>
<evidence type="ECO:0000313" key="10">
    <source>
        <dbReference type="EMBL" id="OHA47684.1"/>
    </source>
</evidence>
<evidence type="ECO:0000256" key="1">
    <source>
        <dbReference type="ARBA" id="ARBA00022478"/>
    </source>
</evidence>
<dbReference type="Gene3D" id="1.10.132.30">
    <property type="match status" value="1"/>
</dbReference>
<keyword evidence="4 7" id="KW-0479">Metal-binding</keyword>
<gene>
    <name evidence="7" type="primary">rpoC</name>
    <name evidence="10" type="ORF">A2806_03660</name>
</gene>
<evidence type="ECO:0000256" key="5">
    <source>
        <dbReference type="ARBA" id="ARBA00023163"/>
    </source>
</evidence>
<evidence type="ECO:0000256" key="8">
    <source>
        <dbReference type="RuleBase" id="RU004279"/>
    </source>
</evidence>
<dbReference type="InterPro" id="IPR044893">
    <property type="entry name" value="RNA_pol_Rpb1_clamp_domain"/>
</dbReference>
<dbReference type="InterPro" id="IPR038120">
    <property type="entry name" value="Rpb1_funnel_sf"/>
</dbReference>
<dbReference type="PANTHER" id="PTHR19376">
    <property type="entry name" value="DNA-DIRECTED RNA POLYMERASE"/>
    <property type="match status" value="1"/>
</dbReference>
<dbReference type="GO" id="GO:0000287">
    <property type="term" value="F:magnesium ion binding"/>
    <property type="evidence" value="ECO:0007669"/>
    <property type="project" value="UniProtKB-UniRule"/>
</dbReference>
<feature type="binding site" evidence="7">
    <location>
        <position position="839"/>
    </location>
    <ligand>
        <name>Zn(2+)</name>
        <dbReference type="ChEBI" id="CHEBI:29105"/>
        <label>2</label>
    </ligand>
</feature>
<dbReference type="Gene3D" id="2.40.40.20">
    <property type="match status" value="1"/>
</dbReference>
<accession>A0A1G2PH79</accession>
<dbReference type="SUPFAM" id="SSF64484">
    <property type="entry name" value="beta and beta-prime subunits of DNA dependent RNA-polymerase"/>
    <property type="match status" value="1"/>
</dbReference>
<dbReference type="EC" id="2.7.7.6" evidence="7"/>
<dbReference type="GO" id="GO:0008270">
    <property type="term" value="F:zinc ion binding"/>
    <property type="evidence" value="ECO:0007669"/>
    <property type="project" value="UniProtKB-UniRule"/>
</dbReference>
<dbReference type="InterPro" id="IPR006592">
    <property type="entry name" value="RNA_pol_N"/>
</dbReference>
<dbReference type="HAMAP" id="MF_01322">
    <property type="entry name" value="RNApol_bact_RpoC"/>
    <property type="match status" value="1"/>
</dbReference>
<comment type="caution">
    <text evidence="10">The sequence shown here is derived from an EMBL/GenBank/DDBJ whole genome shotgun (WGS) entry which is preliminary data.</text>
</comment>
<dbReference type="InterPro" id="IPR042102">
    <property type="entry name" value="RNA_pol_Rpb1_3_sf"/>
</dbReference>
<dbReference type="PANTHER" id="PTHR19376:SF54">
    <property type="entry name" value="DNA-DIRECTED RNA POLYMERASE SUBUNIT BETA"/>
    <property type="match status" value="1"/>
</dbReference>
<dbReference type="NCBIfam" id="TIGR02386">
    <property type="entry name" value="rpoC_TIGR"/>
    <property type="match status" value="1"/>
</dbReference>
<evidence type="ECO:0000256" key="3">
    <source>
        <dbReference type="ARBA" id="ARBA00022695"/>
    </source>
</evidence>
<evidence type="ECO:0000256" key="4">
    <source>
        <dbReference type="ARBA" id="ARBA00022723"/>
    </source>
</evidence>
<keyword evidence="7" id="KW-0862">Zinc</keyword>
<feature type="binding site" evidence="7">
    <location>
        <position position="501"/>
    </location>
    <ligand>
        <name>Mg(2+)</name>
        <dbReference type="ChEBI" id="CHEBI:18420"/>
    </ligand>
</feature>
<feature type="binding site" evidence="7">
    <location>
        <position position="64"/>
    </location>
    <ligand>
        <name>Zn(2+)</name>
        <dbReference type="ChEBI" id="CHEBI:29105"/>
        <label>1</label>
    </ligand>
</feature>
<dbReference type="GO" id="GO:0006351">
    <property type="term" value="P:DNA-templated transcription"/>
    <property type="evidence" value="ECO:0007669"/>
    <property type="project" value="UniProtKB-UniRule"/>
</dbReference>
<dbReference type="Gene3D" id="2.40.50.100">
    <property type="match status" value="1"/>
</dbReference>
<dbReference type="EMBL" id="MHSS01000015">
    <property type="protein sequence ID" value="OHA47684.1"/>
    <property type="molecule type" value="Genomic_DNA"/>
</dbReference>
<dbReference type="GO" id="GO:0000428">
    <property type="term" value="C:DNA-directed RNA polymerase complex"/>
    <property type="evidence" value="ECO:0007669"/>
    <property type="project" value="UniProtKB-KW"/>
</dbReference>
<feature type="binding site" evidence="7">
    <location>
        <position position="921"/>
    </location>
    <ligand>
        <name>Zn(2+)</name>
        <dbReference type="ChEBI" id="CHEBI:29105"/>
        <label>2</label>
    </ligand>
</feature>
<dbReference type="InterPro" id="IPR007080">
    <property type="entry name" value="RNA_pol_Rpb1_1"/>
</dbReference>
<name>A0A1G2PH79_9BACT</name>
<comment type="cofactor">
    <cofactor evidence="7">
        <name>Zn(2+)</name>
        <dbReference type="ChEBI" id="CHEBI:29105"/>
    </cofactor>
    <text evidence="7">Binds 2 Zn(2+) ions per subunit.</text>
</comment>
<evidence type="ECO:0000256" key="6">
    <source>
        <dbReference type="ARBA" id="ARBA00048552"/>
    </source>
</evidence>
<keyword evidence="2 7" id="KW-0808">Transferase</keyword>
<comment type="catalytic activity">
    <reaction evidence="6 7 8">
        <text>RNA(n) + a ribonucleoside 5'-triphosphate = RNA(n+1) + diphosphate</text>
        <dbReference type="Rhea" id="RHEA:21248"/>
        <dbReference type="Rhea" id="RHEA-COMP:14527"/>
        <dbReference type="Rhea" id="RHEA-COMP:17342"/>
        <dbReference type="ChEBI" id="CHEBI:33019"/>
        <dbReference type="ChEBI" id="CHEBI:61557"/>
        <dbReference type="ChEBI" id="CHEBI:140395"/>
        <dbReference type="EC" id="2.7.7.6"/>
    </reaction>
</comment>
<feature type="domain" description="RNA polymerase N-terminal" evidence="9">
    <location>
        <begin position="269"/>
        <end position="551"/>
    </location>
</feature>
<dbReference type="Gene3D" id="1.10.150.390">
    <property type="match status" value="1"/>
</dbReference>
<dbReference type="InterPro" id="IPR007083">
    <property type="entry name" value="RNA_pol_Rpb1_4"/>
</dbReference>
<dbReference type="AlphaFoldDB" id="A0A1G2PH79"/>
<dbReference type="Pfam" id="PF00623">
    <property type="entry name" value="RNA_pol_Rpb1_2"/>
    <property type="match status" value="2"/>
</dbReference>
<organism evidence="10 11">
    <name type="scientific">Candidatus Terrybacteria bacterium RIFCSPHIGHO2_01_FULL_48_17</name>
    <dbReference type="NCBI Taxonomy" id="1802362"/>
    <lineage>
        <taxon>Bacteria</taxon>
        <taxon>Candidatus Terryibacteriota</taxon>
    </lineage>
</organism>
<feature type="binding site" evidence="7">
    <location>
        <position position="918"/>
    </location>
    <ligand>
        <name>Zn(2+)</name>
        <dbReference type="ChEBI" id="CHEBI:29105"/>
        <label>2</label>
    </ligand>
</feature>
<feature type="binding site" evidence="7">
    <location>
        <position position="82"/>
    </location>
    <ligand>
        <name>Zn(2+)</name>
        <dbReference type="ChEBI" id="CHEBI:29105"/>
        <label>1</label>
    </ligand>
</feature>
<comment type="function">
    <text evidence="7 8">DNA-dependent RNA polymerase catalyzes the transcription of DNA into RNA using the four ribonucleoside triphosphates as substrates.</text>
</comment>